<dbReference type="PANTHER" id="PTHR33785">
    <property type="entry name" value="OS06G0550800 PROTEIN"/>
    <property type="match status" value="1"/>
</dbReference>
<dbReference type="PANTHER" id="PTHR33785:SF12">
    <property type="entry name" value="DUF1685 FAMILY PROTEIN"/>
    <property type="match status" value="1"/>
</dbReference>
<feature type="region of interest" description="Disordered" evidence="1">
    <location>
        <begin position="64"/>
        <end position="86"/>
    </location>
</feature>
<dbReference type="Proteomes" id="UP000595140">
    <property type="component" value="Unassembled WGS sequence"/>
</dbReference>
<feature type="compositionally biased region" description="Basic residues" evidence="1">
    <location>
        <begin position="65"/>
        <end position="81"/>
    </location>
</feature>
<sequence>MEGVEEILKLFDSCWFEKEILIVNETNKPLINDLKSKEKMGSLKIRSQSDNLLAFRTNVSPESRCRKRVRGEGRKKKKKVRAAAGAGEKLRGAKSLSELELEELKGFMDLGFVFTDEDRKSGLASIVPGLQRWGSRGGDEEDDDDDGGRGEESNGNEAIIERPYLSEAWRSMDQRKMIKKLLKWRIPPGPRDDDDDDDDDESAMKDNLRFWAQTVASALR</sequence>
<feature type="compositionally biased region" description="Acidic residues" evidence="1">
    <location>
        <begin position="192"/>
        <end position="201"/>
    </location>
</feature>
<dbReference type="AlphaFoldDB" id="A0A484LR93"/>
<keyword evidence="3" id="KW-1185">Reference proteome</keyword>
<reference evidence="2 3" key="1">
    <citation type="submission" date="2018-04" db="EMBL/GenBank/DDBJ databases">
        <authorList>
            <person name="Vogel A."/>
        </authorList>
    </citation>
    <scope>NUCLEOTIDE SEQUENCE [LARGE SCALE GENOMIC DNA]</scope>
</reference>
<dbReference type="EMBL" id="OOIL02001901">
    <property type="protein sequence ID" value="VFQ79060.1"/>
    <property type="molecule type" value="Genomic_DNA"/>
</dbReference>
<proteinExistence type="predicted"/>
<dbReference type="OrthoDB" id="1911878at2759"/>
<protein>
    <recommendedName>
        <fullName evidence="4">DUF1685 domain-containing protein</fullName>
    </recommendedName>
</protein>
<evidence type="ECO:0008006" key="4">
    <source>
        <dbReference type="Google" id="ProtNLM"/>
    </source>
</evidence>
<evidence type="ECO:0000256" key="1">
    <source>
        <dbReference type="SAM" id="MobiDB-lite"/>
    </source>
</evidence>
<name>A0A484LR93_9ASTE</name>
<accession>A0A484LR93</accession>
<evidence type="ECO:0000313" key="2">
    <source>
        <dbReference type="EMBL" id="VFQ79060.1"/>
    </source>
</evidence>
<organism evidence="2 3">
    <name type="scientific">Cuscuta campestris</name>
    <dbReference type="NCBI Taxonomy" id="132261"/>
    <lineage>
        <taxon>Eukaryota</taxon>
        <taxon>Viridiplantae</taxon>
        <taxon>Streptophyta</taxon>
        <taxon>Embryophyta</taxon>
        <taxon>Tracheophyta</taxon>
        <taxon>Spermatophyta</taxon>
        <taxon>Magnoliopsida</taxon>
        <taxon>eudicotyledons</taxon>
        <taxon>Gunneridae</taxon>
        <taxon>Pentapetalae</taxon>
        <taxon>asterids</taxon>
        <taxon>lamiids</taxon>
        <taxon>Solanales</taxon>
        <taxon>Convolvulaceae</taxon>
        <taxon>Cuscuteae</taxon>
        <taxon>Cuscuta</taxon>
        <taxon>Cuscuta subgen. Grammica</taxon>
        <taxon>Cuscuta sect. Cleistogrammica</taxon>
    </lineage>
</organism>
<evidence type="ECO:0000313" key="3">
    <source>
        <dbReference type="Proteomes" id="UP000595140"/>
    </source>
</evidence>
<feature type="region of interest" description="Disordered" evidence="1">
    <location>
        <begin position="125"/>
        <end position="159"/>
    </location>
</feature>
<gene>
    <name evidence="2" type="ORF">CCAM_LOCUS20836</name>
</gene>
<feature type="region of interest" description="Disordered" evidence="1">
    <location>
        <begin position="183"/>
        <end position="202"/>
    </location>
</feature>